<evidence type="ECO:0000313" key="3">
    <source>
        <dbReference type="Proteomes" id="UP000258309"/>
    </source>
</evidence>
<accession>A0A3E2GTQ9</accession>
<comment type="caution">
    <text evidence="2">The sequence shown here is derived from an EMBL/GenBank/DDBJ whole genome shotgun (WGS) entry which is preliminary data.</text>
</comment>
<feature type="non-terminal residue" evidence="2">
    <location>
        <position position="1"/>
    </location>
</feature>
<proteinExistence type="predicted"/>
<feature type="region of interest" description="Disordered" evidence="1">
    <location>
        <begin position="299"/>
        <end position="389"/>
    </location>
</feature>
<gene>
    <name evidence="2" type="ORF">B7463_g11900</name>
</gene>
<evidence type="ECO:0000313" key="2">
    <source>
        <dbReference type="EMBL" id="RFU24438.1"/>
    </source>
</evidence>
<evidence type="ECO:0000256" key="1">
    <source>
        <dbReference type="SAM" id="MobiDB-lite"/>
    </source>
</evidence>
<dbReference type="AlphaFoldDB" id="A0A3E2GTQ9"/>
<protein>
    <submittedName>
        <fullName evidence="2">Uncharacterized protein</fullName>
    </submittedName>
</protein>
<sequence>MNKQTIVVALDNWLNVNGNEAYDQRGIEQWNTDNNVLVNEDISKITFRKVVITLRSSQQISQLDVRMTRELLARVIFLYAGSLTRTSVGALLPRGIRIRPGESSGLAMATELTQTAHNGVQVNDQDFTNDHINNTQARLVFWFRRLNRNAIRWNVRFVRDVLHLDYLVEAADSGRFSVEDRDEARNILHMIRLRLMYAAEVVFSEIVMDGIVMDPGFNANRLASAAARWAQMFTRAYEFIRHHVGRVINRDDGVNLDQDPGRNPADAPATIHDLEAIHVDVVAIRQELTEIRKILAPETRSSDDVNPASAQSTSPDTTTTSTTTSLPSSSTTPSHEANQGTRPAQSSSRTTTFTGPWRPPGSVTREPSPPKNRSGFNGTSTNCKNNKRE</sequence>
<dbReference type="EMBL" id="NCSJ02000447">
    <property type="protein sequence ID" value="RFU24438.1"/>
    <property type="molecule type" value="Genomic_DNA"/>
</dbReference>
<feature type="compositionally biased region" description="Polar residues" evidence="1">
    <location>
        <begin position="374"/>
        <end position="389"/>
    </location>
</feature>
<organism evidence="2 3">
    <name type="scientific">Scytalidium lignicola</name>
    <name type="common">Hyphomycete</name>
    <dbReference type="NCBI Taxonomy" id="5539"/>
    <lineage>
        <taxon>Eukaryota</taxon>
        <taxon>Fungi</taxon>
        <taxon>Dikarya</taxon>
        <taxon>Ascomycota</taxon>
        <taxon>Pezizomycotina</taxon>
        <taxon>Leotiomycetes</taxon>
        <taxon>Leotiomycetes incertae sedis</taxon>
        <taxon>Scytalidium</taxon>
    </lineage>
</organism>
<dbReference type="Proteomes" id="UP000258309">
    <property type="component" value="Unassembled WGS sequence"/>
</dbReference>
<keyword evidence="3" id="KW-1185">Reference proteome</keyword>
<name>A0A3E2GTQ9_SCYLI</name>
<feature type="non-terminal residue" evidence="2">
    <location>
        <position position="389"/>
    </location>
</feature>
<feature type="compositionally biased region" description="Polar residues" evidence="1">
    <location>
        <begin position="335"/>
        <end position="354"/>
    </location>
</feature>
<reference evidence="2 3" key="1">
    <citation type="submission" date="2018-05" db="EMBL/GenBank/DDBJ databases">
        <title>Draft genome sequence of Scytalidium lignicola DSM 105466, a ubiquitous saprotrophic fungus.</title>
        <authorList>
            <person name="Buettner E."/>
            <person name="Gebauer A.M."/>
            <person name="Hofrichter M."/>
            <person name="Liers C."/>
            <person name="Kellner H."/>
        </authorList>
    </citation>
    <scope>NUCLEOTIDE SEQUENCE [LARGE SCALE GENOMIC DNA]</scope>
    <source>
        <strain evidence="2 3">DSM 105466</strain>
    </source>
</reference>
<dbReference type="OrthoDB" id="10464814at2759"/>
<feature type="compositionally biased region" description="Low complexity" evidence="1">
    <location>
        <begin position="312"/>
        <end position="334"/>
    </location>
</feature>